<evidence type="ECO:0000256" key="2">
    <source>
        <dbReference type="SAM" id="Phobius"/>
    </source>
</evidence>
<dbReference type="RefSeq" id="XP_003032196.1">
    <property type="nucleotide sequence ID" value="XM_003032150.1"/>
</dbReference>
<keyword evidence="4" id="KW-1185">Reference proteome</keyword>
<reference evidence="3 4" key="1">
    <citation type="journal article" date="2010" name="Nat. Biotechnol.">
        <title>Genome sequence of the model mushroom Schizophyllum commune.</title>
        <authorList>
            <person name="Ohm R.A."/>
            <person name="de Jong J.F."/>
            <person name="Lugones L.G."/>
            <person name="Aerts A."/>
            <person name="Kothe E."/>
            <person name="Stajich J.E."/>
            <person name="de Vries R.P."/>
            <person name="Record E."/>
            <person name="Levasseur A."/>
            <person name="Baker S.E."/>
            <person name="Bartholomew K.A."/>
            <person name="Coutinho P.M."/>
            <person name="Erdmann S."/>
            <person name="Fowler T.J."/>
            <person name="Gathman A.C."/>
            <person name="Lombard V."/>
            <person name="Henrissat B."/>
            <person name="Knabe N."/>
            <person name="Kuees U."/>
            <person name="Lilly W.W."/>
            <person name="Lindquist E."/>
            <person name="Lucas S."/>
            <person name="Magnuson J.K."/>
            <person name="Piumi F."/>
            <person name="Raudaskoski M."/>
            <person name="Salamov A."/>
            <person name="Schmutz J."/>
            <person name="Schwarze F.W.M.R."/>
            <person name="vanKuyk P.A."/>
            <person name="Horton J.S."/>
            <person name="Grigoriev I.V."/>
            <person name="Woesten H.A.B."/>
        </authorList>
    </citation>
    <scope>NUCLEOTIDE SEQUENCE [LARGE SCALE GENOMIC DNA]</scope>
    <source>
        <strain evidence="4">H4-8 / FGSC 9210</strain>
    </source>
</reference>
<keyword evidence="2" id="KW-0472">Membrane</keyword>
<feature type="transmembrane region" description="Helical" evidence="2">
    <location>
        <begin position="264"/>
        <end position="286"/>
    </location>
</feature>
<dbReference type="Proteomes" id="UP000007431">
    <property type="component" value="Unassembled WGS sequence"/>
</dbReference>
<feature type="region of interest" description="Disordered" evidence="1">
    <location>
        <begin position="101"/>
        <end position="230"/>
    </location>
</feature>
<dbReference type="AlphaFoldDB" id="D8Q4T2"/>
<feature type="compositionally biased region" description="Basic residues" evidence="1">
    <location>
        <begin position="185"/>
        <end position="195"/>
    </location>
</feature>
<gene>
    <name evidence="3" type="ORF">SCHCODRAFT_108988</name>
</gene>
<feature type="compositionally biased region" description="Low complexity" evidence="1">
    <location>
        <begin position="139"/>
        <end position="150"/>
    </location>
</feature>
<evidence type="ECO:0000256" key="1">
    <source>
        <dbReference type="SAM" id="MobiDB-lite"/>
    </source>
</evidence>
<dbReference type="HOGENOM" id="CLU_970307_0_0_1"/>
<keyword evidence="2" id="KW-1133">Transmembrane helix</keyword>
<feature type="compositionally biased region" description="Basic and acidic residues" evidence="1">
    <location>
        <begin position="199"/>
        <end position="210"/>
    </location>
</feature>
<feature type="compositionally biased region" description="Basic residues" evidence="1">
    <location>
        <begin position="151"/>
        <end position="161"/>
    </location>
</feature>
<evidence type="ECO:0000313" key="3">
    <source>
        <dbReference type="EMBL" id="EFI97293.1"/>
    </source>
</evidence>
<dbReference type="OrthoDB" id="10397246at2759"/>
<evidence type="ECO:0000313" key="4">
    <source>
        <dbReference type="Proteomes" id="UP000007431"/>
    </source>
</evidence>
<sequence length="287" mass="31510">MVDATDVLGTQKAHKALSRLSYLDDHLTANRDPLRRHAGGVEETADPSKLQGRRQCTHCAYVTLAPSTHVQTYPTRAVSSPTELIFTVGVWRNIALAARHSSGRLNRQRAMESEAGPSSPRASEYDAPPPSPPSKHARSPSAARAPSSHSSTRRANTRSRSHASSGTASTGTTTTQSNTTDAAPPRRRRRRRRQVPSHESSRERGKRPEKTQPAVDARTPGSPPSSTPILEENEDWLWDEQPKLRLDVDLDVDVHLKGQVRGKILMAILCAPLYLVKHITCLLLSVV</sequence>
<proteinExistence type="predicted"/>
<organism evidence="4">
    <name type="scientific">Schizophyllum commune (strain H4-8 / FGSC 9210)</name>
    <name type="common">Split gill fungus</name>
    <dbReference type="NCBI Taxonomy" id="578458"/>
    <lineage>
        <taxon>Eukaryota</taxon>
        <taxon>Fungi</taxon>
        <taxon>Dikarya</taxon>
        <taxon>Basidiomycota</taxon>
        <taxon>Agaricomycotina</taxon>
        <taxon>Agaricomycetes</taxon>
        <taxon>Agaricomycetidae</taxon>
        <taxon>Agaricales</taxon>
        <taxon>Schizophyllaceae</taxon>
        <taxon>Schizophyllum</taxon>
    </lineage>
</organism>
<keyword evidence="2" id="KW-0812">Transmembrane</keyword>
<feature type="compositionally biased region" description="Low complexity" evidence="1">
    <location>
        <begin position="162"/>
        <end position="180"/>
    </location>
</feature>
<protein>
    <submittedName>
        <fullName evidence="3">Uncharacterized protein</fullName>
    </submittedName>
</protein>
<dbReference type="VEuPathDB" id="FungiDB:SCHCODRAFT_01171595"/>
<accession>D8Q4T2</accession>
<feature type="non-terminal residue" evidence="3">
    <location>
        <position position="287"/>
    </location>
</feature>
<dbReference type="InParanoid" id="D8Q4T2"/>
<dbReference type="KEGG" id="scm:SCHCO_01171595"/>
<dbReference type="GeneID" id="9589752"/>
<dbReference type="EMBL" id="GL377306">
    <property type="protein sequence ID" value="EFI97293.1"/>
    <property type="molecule type" value="Genomic_DNA"/>
</dbReference>
<name>D8Q4T2_SCHCM</name>